<evidence type="ECO:0000259" key="5">
    <source>
        <dbReference type="Pfam" id="PF03109"/>
    </source>
</evidence>
<name>A0A0H5FTV6_9BASI</name>
<reference evidence="6" key="1">
    <citation type="submission" date="2015-06" db="EMBL/GenBank/DDBJ databases">
        <title>Genetic Architecture Underlying Mating-Type Determination in the Yeast Leucosporidium scottii and the Evolution of Mating Systems in Basidiomycetes.</title>
        <authorList>
            <person name="Maia T.M."/>
            <person name="Lopes S."/>
            <person name="Almeida J.M.G.C.F."/>
            <person name="Rosa L.H."/>
            <person name="Sampaio J.P."/>
            <person name="Goncalves P."/>
            <person name="Coelho M.A."/>
        </authorList>
    </citation>
    <scope>NUCLEOTIDE SEQUENCE</scope>
</reference>
<keyword evidence="4" id="KW-0067">ATP-binding</keyword>
<protein>
    <recommendedName>
        <fullName evidence="5">ABC1 atypical kinase-like domain-containing protein</fullName>
    </recommendedName>
</protein>
<dbReference type="InterPro" id="IPR034646">
    <property type="entry name" value="ADCK3_dom"/>
</dbReference>
<evidence type="ECO:0000256" key="4">
    <source>
        <dbReference type="ARBA" id="ARBA00022840"/>
    </source>
</evidence>
<dbReference type="PANTHER" id="PTHR43851">
    <property type="match status" value="1"/>
</dbReference>
<comment type="similarity">
    <text evidence="1">Belongs to the protein kinase superfamily. ADCK protein kinase family.</text>
</comment>
<dbReference type="SUPFAM" id="SSF56112">
    <property type="entry name" value="Protein kinase-like (PK-like)"/>
    <property type="match status" value="1"/>
</dbReference>
<evidence type="ECO:0000256" key="2">
    <source>
        <dbReference type="ARBA" id="ARBA00022679"/>
    </source>
</evidence>
<organism evidence="6">
    <name type="scientific">Leucosporidium scottii</name>
    <dbReference type="NCBI Taxonomy" id="5278"/>
    <lineage>
        <taxon>Eukaryota</taxon>
        <taxon>Fungi</taxon>
        <taxon>Dikarya</taxon>
        <taxon>Basidiomycota</taxon>
        <taxon>Pucciniomycotina</taxon>
        <taxon>Microbotryomycetes</taxon>
        <taxon>Leucosporidiales</taxon>
        <taxon>Leucosporidium</taxon>
    </lineage>
</organism>
<dbReference type="InterPro" id="IPR051409">
    <property type="entry name" value="Atypical_kinase_ADCK"/>
</dbReference>
<keyword evidence="2" id="KW-0808">Transferase</keyword>
<dbReference type="InterPro" id="IPR011009">
    <property type="entry name" value="Kinase-like_dom_sf"/>
</dbReference>
<dbReference type="CDD" id="cd13970">
    <property type="entry name" value="ABC1_ADCK3"/>
    <property type="match status" value="1"/>
</dbReference>
<evidence type="ECO:0000256" key="3">
    <source>
        <dbReference type="ARBA" id="ARBA00022741"/>
    </source>
</evidence>
<accession>A0A0H5FTV6</accession>
<dbReference type="PANTHER" id="PTHR43851:SF3">
    <property type="entry name" value="COENZYME Q8"/>
    <property type="match status" value="1"/>
</dbReference>
<feature type="domain" description="ABC1 atypical kinase-like" evidence="5">
    <location>
        <begin position="108"/>
        <end position="359"/>
    </location>
</feature>
<proteinExistence type="inferred from homology"/>
<dbReference type="EMBL" id="LN868509">
    <property type="protein sequence ID" value="CRX79150.1"/>
    <property type="molecule type" value="Genomic_DNA"/>
</dbReference>
<dbReference type="GO" id="GO:0005524">
    <property type="term" value="F:ATP binding"/>
    <property type="evidence" value="ECO:0007669"/>
    <property type="project" value="UniProtKB-KW"/>
</dbReference>
<evidence type="ECO:0000256" key="1">
    <source>
        <dbReference type="ARBA" id="ARBA00009670"/>
    </source>
</evidence>
<sequence>MVPQARVMKASKVPSSRLGRMFHYGGLAAGLGMGAASEALRRVSFGPGATEATSSLFMSEANVRRLVDKLSRMRGAALKLGQFMSIQAFSTADTKLLPAQIEQIMMQVQNSANYMPQAQVVSQLVLEENLGSDWRSHFASFDMVPFAAASIGQVHTAVLAPSSPFASSYPPSMRVAVKVQFPGVRASISSDLSNLKWLLVAGAVLPRGLYLENTLRVMERELDEECDYLREAACGEQMRQLLGDSADFAAPRVVNELCGPMVLTTEFMGGRPLSEAISYSQPLKDEIGEKILKLCLRELFEFELMQTDPNWSNFLFNRESRKIELIDFGATRSYTTSFIDRFHGLLLAAIAQDEGECLRVSRDLGYLTGEENQITSPALQEMLSAHVASLVALGTPFRPSSPSPFPFGTLGPPITTAIRAQIPVMLKHRLSPPPSETYSLNRKLSGAFLLCERLGSRVRASELLEEVSTTRRMVVSNALD</sequence>
<evidence type="ECO:0000313" key="6">
    <source>
        <dbReference type="EMBL" id="CRX79150.1"/>
    </source>
</evidence>
<dbReference type="AlphaFoldDB" id="A0A0H5FTV6"/>
<keyword evidence="3" id="KW-0547">Nucleotide-binding</keyword>
<dbReference type="Pfam" id="PF03109">
    <property type="entry name" value="ABC1"/>
    <property type="match status" value="1"/>
</dbReference>
<dbReference type="GO" id="GO:0016740">
    <property type="term" value="F:transferase activity"/>
    <property type="evidence" value="ECO:0007669"/>
    <property type="project" value="UniProtKB-KW"/>
</dbReference>
<dbReference type="GO" id="GO:0006744">
    <property type="term" value="P:ubiquinone biosynthetic process"/>
    <property type="evidence" value="ECO:0007669"/>
    <property type="project" value="TreeGrafter"/>
</dbReference>
<gene>
    <name evidence="6" type="ORF">ls5930a1_00181_00182</name>
</gene>
<dbReference type="InterPro" id="IPR004147">
    <property type="entry name" value="ABC1_dom"/>
</dbReference>